<evidence type="ECO:0000256" key="11">
    <source>
        <dbReference type="ARBA" id="ARBA00044932"/>
    </source>
</evidence>
<evidence type="ECO:0000256" key="6">
    <source>
        <dbReference type="ARBA" id="ARBA00022801"/>
    </source>
</evidence>
<evidence type="ECO:0000313" key="17">
    <source>
        <dbReference type="EMBL" id="XBO41375.1"/>
    </source>
</evidence>
<evidence type="ECO:0000256" key="14">
    <source>
        <dbReference type="RuleBase" id="RU362085"/>
    </source>
</evidence>
<evidence type="ECO:0000256" key="4">
    <source>
        <dbReference type="ARBA" id="ARBA00022705"/>
    </source>
</evidence>
<dbReference type="InterPro" id="IPR007694">
    <property type="entry name" value="DNA_helicase_DnaB-like_C"/>
</dbReference>
<evidence type="ECO:0000256" key="3">
    <source>
        <dbReference type="ARBA" id="ARBA00022515"/>
    </source>
</evidence>
<evidence type="ECO:0000256" key="5">
    <source>
        <dbReference type="ARBA" id="ARBA00022741"/>
    </source>
</evidence>
<reference evidence="17" key="1">
    <citation type="submission" date="2024-05" db="EMBL/GenBank/DDBJ databases">
        <authorList>
            <person name="Kim S."/>
            <person name="Heo J."/>
            <person name="Choi H."/>
            <person name="Choi Y."/>
            <person name="Kwon S.-W."/>
            <person name="Kim Y."/>
        </authorList>
    </citation>
    <scope>NUCLEOTIDE SEQUENCE</scope>
    <source>
        <strain evidence="17">KACC 23698</strain>
    </source>
</reference>
<dbReference type="PANTHER" id="PTHR30153:SF2">
    <property type="entry name" value="REPLICATIVE DNA HELICASE"/>
    <property type="match status" value="1"/>
</dbReference>
<dbReference type="SUPFAM" id="SSF52540">
    <property type="entry name" value="P-loop containing nucleoside triphosphate hydrolases"/>
    <property type="match status" value="1"/>
</dbReference>
<dbReference type="EC" id="5.6.2.3" evidence="13 14"/>
<comment type="function">
    <text evidence="11 14">The main replicative DNA helicase, it participates in initiation and elongation during chromosome replication. Travels ahead of the DNA replisome, separating dsDNA into templates for DNA synthesis. A processive ATP-dependent 5'-3' DNA helicase it has DNA-dependent ATPase activity.</text>
</comment>
<dbReference type="InterPro" id="IPR007692">
    <property type="entry name" value="DNA_helicase_DnaB"/>
</dbReference>
<evidence type="ECO:0000256" key="9">
    <source>
        <dbReference type="ARBA" id="ARBA00023125"/>
    </source>
</evidence>
<evidence type="ECO:0000256" key="13">
    <source>
        <dbReference type="NCBIfam" id="TIGR00665"/>
    </source>
</evidence>
<dbReference type="PROSITE" id="PS51199">
    <property type="entry name" value="SF4_HELICASE"/>
    <property type="match status" value="1"/>
</dbReference>
<dbReference type="GO" id="GO:0042802">
    <property type="term" value="F:identical protein binding"/>
    <property type="evidence" value="ECO:0007669"/>
    <property type="project" value="UniProtKB-ARBA"/>
</dbReference>
<evidence type="ECO:0000256" key="8">
    <source>
        <dbReference type="ARBA" id="ARBA00022840"/>
    </source>
</evidence>
<evidence type="ECO:0000256" key="15">
    <source>
        <dbReference type="SAM" id="MobiDB-lite"/>
    </source>
</evidence>
<dbReference type="EMBL" id="CP157484">
    <property type="protein sequence ID" value="XBO41375.1"/>
    <property type="molecule type" value="Genomic_DNA"/>
</dbReference>
<name>A0AAU7JMI0_9HYPH</name>
<evidence type="ECO:0000256" key="10">
    <source>
        <dbReference type="ARBA" id="ARBA00023235"/>
    </source>
</evidence>
<dbReference type="RefSeq" id="WP_406858228.1">
    <property type="nucleotide sequence ID" value="NZ_CP157484.1"/>
</dbReference>
<dbReference type="SMART" id="SM00382">
    <property type="entry name" value="AAA"/>
    <property type="match status" value="1"/>
</dbReference>
<protein>
    <recommendedName>
        <fullName evidence="13 14">Replicative DNA helicase</fullName>
        <ecNumber evidence="13 14">5.6.2.3</ecNumber>
    </recommendedName>
</protein>
<feature type="region of interest" description="Disordered" evidence="15">
    <location>
        <begin position="1"/>
        <end position="20"/>
    </location>
</feature>
<dbReference type="GO" id="GO:0016787">
    <property type="term" value="F:hydrolase activity"/>
    <property type="evidence" value="ECO:0007669"/>
    <property type="project" value="UniProtKB-KW"/>
</dbReference>
<keyword evidence="8 14" id="KW-0067">ATP-binding</keyword>
<dbReference type="CDD" id="cd00984">
    <property type="entry name" value="DnaB_C"/>
    <property type="match status" value="1"/>
</dbReference>
<dbReference type="Gene3D" id="3.40.50.300">
    <property type="entry name" value="P-loop containing nucleotide triphosphate hydrolases"/>
    <property type="match status" value="1"/>
</dbReference>
<keyword evidence="3 14" id="KW-0639">Primosome</keyword>
<evidence type="ECO:0000256" key="2">
    <source>
        <dbReference type="ARBA" id="ARBA00011643"/>
    </source>
</evidence>
<dbReference type="NCBIfam" id="TIGR00665">
    <property type="entry name" value="DnaB"/>
    <property type="match status" value="1"/>
</dbReference>
<keyword evidence="9 14" id="KW-0238">DNA-binding</keyword>
<evidence type="ECO:0000259" key="16">
    <source>
        <dbReference type="PROSITE" id="PS51199"/>
    </source>
</evidence>
<dbReference type="NCBIfam" id="NF006606">
    <property type="entry name" value="PRK09165.1"/>
    <property type="match status" value="1"/>
</dbReference>
<dbReference type="GO" id="GO:0003677">
    <property type="term" value="F:DNA binding"/>
    <property type="evidence" value="ECO:0007669"/>
    <property type="project" value="UniProtKB-UniRule"/>
</dbReference>
<dbReference type="Pfam" id="PF00772">
    <property type="entry name" value="DnaB"/>
    <property type="match status" value="1"/>
</dbReference>
<gene>
    <name evidence="17" type="ORF">ABEG18_11650</name>
</gene>
<dbReference type="PANTHER" id="PTHR30153">
    <property type="entry name" value="REPLICATIVE DNA HELICASE DNAB"/>
    <property type="match status" value="1"/>
</dbReference>
<dbReference type="GO" id="GO:0043139">
    <property type="term" value="F:5'-3' DNA helicase activity"/>
    <property type="evidence" value="ECO:0007669"/>
    <property type="project" value="UniProtKB-EC"/>
</dbReference>
<dbReference type="InterPro" id="IPR016136">
    <property type="entry name" value="DNA_helicase_N/primase_C"/>
</dbReference>
<accession>A0AAU7JMI0</accession>
<keyword evidence="10" id="KW-0413">Isomerase</keyword>
<feature type="domain" description="SF4 helicase" evidence="16">
    <location>
        <begin position="193"/>
        <end position="490"/>
    </location>
</feature>
<keyword evidence="5 14" id="KW-0547">Nucleotide-binding</keyword>
<dbReference type="Pfam" id="PF03796">
    <property type="entry name" value="DnaB_C"/>
    <property type="match status" value="1"/>
</dbReference>
<dbReference type="GO" id="GO:1990077">
    <property type="term" value="C:primosome complex"/>
    <property type="evidence" value="ECO:0007669"/>
    <property type="project" value="UniProtKB-UniRule"/>
</dbReference>
<dbReference type="FunFam" id="3.40.50.300:FF:000076">
    <property type="entry name" value="Replicative DNA helicase"/>
    <property type="match status" value="1"/>
</dbReference>
<proteinExistence type="inferred from homology"/>
<dbReference type="GO" id="GO:0006269">
    <property type="term" value="P:DNA replication, synthesis of primer"/>
    <property type="evidence" value="ECO:0007669"/>
    <property type="project" value="UniProtKB-UniRule"/>
</dbReference>
<sequence>MASASQLAVRPLPEPAAPYRTPPHNIEAEQALLGAILVNNEAFFRVSDFLEAVHFSEEVHRRIYEVTQSLIRSGKVATPITLKTFVGDQDLGGMTVSQYLGRLAAEATTVINAEDYGRAIYDLAMRRNLILIGEDMVNVAYDAAVDEPPRKQIEEAERRLYELAESGQTEGGFQNFSNSLRSAIDMAAEAFKRDRKLSGISTGISDLDRMMGGLQQSDLIILAGRPGMGKTSLATNIAFNVAKDYRGERQPDGHMKRIDGGIVGFFSLEMSADQLATRLIAEESGVASYKIRRGEISEQDFARVANAAREMERCPFYIDDTGGISIAQLTARARRLKRQKGLDLLVVDYLQLLSASAKKGENRVQELTEITTGLKALAKELVVPIIALSQLSRQVENRDDKRPQLSDLRESGSIEQDADVVIFVYREEYYLKNKEPKMGTEEHFKWQAEMEQVHGRAEVIIGKQRHGPTGTVPVHFEAEITRFSNLASEDHLPERME</sequence>
<keyword evidence="4 14" id="KW-0235">DNA replication</keyword>
<dbReference type="InterPro" id="IPR003593">
    <property type="entry name" value="AAA+_ATPase"/>
</dbReference>
<dbReference type="Gene3D" id="1.10.860.10">
    <property type="entry name" value="DNAb Helicase, Chain A"/>
    <property type="match status" value="1"/>
</dbReference>
<evidence type="ECO:0000256" key="7">
    <source>
        <dbReference type="ARBA" id="ARBA00022806"/>
    </source>
</evidence>
<dbReference type="InterPro" id="IPR027417">
    <property type="entry name" value="P-loop_NTPase"/>
</dbReference>
<dbReference type="GO" id="GO:0005829">
    <property type="term" value="C:cytosol"/>
    <property type="evidence" value="ECO:0007669"/>
    <property type="project" value="TreeGrafter"/>
</dbReference>
<dbReference type="AlphaFoldDB" id="A0AAU7JMI0"/>
<comment type="catalytic activity">
    <reaction evidence="12 14">
        <text>ATP + H2O = ADP + phosphate + H(+)</text>
        <dbReference type="Rhea" id="RHEA:13065"/>
        <dbReference type="ChEBI" id="CHEBI:15377"/>
        <dbReference type="ChEBI" id="CHEBI:15378"/>
        <dbReference type="ChEBI" id="CHEBI:30616"/>
        <dbReference type="ChEBI" id="CHEBI:43474"/>
        <dbReference type="ChEBI" id="CHEBI:456216"/>
        <dbReference type="EC" id="5.6.2.3"/>
    </reaction>
</comment>
<comment type="subunit">
    <text evidence="2">Homohexamer.</text>
</comment>
<evidence type="ECO:0000256" key="1">
    <source>
        <dbReference type="ARBA" id="ARBA00008428"/>
    </source>
</evidence>
<organism evidence="17">
    <name type="scientific">Alsobacter sp. KACC 23698</name>
    <dbReference type="NCBI Taxonomy" id="3149229"/>
    <lineage>
        <taxon>Bacteria</taxon>
        <taxon>Pseudomonadati</taxon>
        <taxon>Pseudomonadota</taxon>
        <taxon>Alphaproteobacteria</taxon>
        <taxon>Hyphomicrobiales</taxon>
        <taxon>Alsobacteraceae</taxon>
        <taxon>Alsobacter</taxon>
    </lineage>
</organism>
<keyword evidence="6 14" id="KW-0378">Hydrolase</keyword>
<evidence type="ECO:0000256" key="12">
    <source>
        <dbReference type="ARBA" id="ARBA00048954"/>
    </source>
</evidence>
<dbReference type="GO" id="GO:0005524">
    <property type="term" value="F:ATP binding"/>
    <property type="evidence" value="ECO:0007669"/>
    <property type="project" value="UniProtKB-UniRule"/>
</dbReference>
<comment type="similarity">
    <text evidence="1 14">Belongs to the helicase family. DnaB subfamily.</text>
</comment>
<dbReference type="InterPro" id="IPR036185">
    <property type="entry name" value="DNA_heli_DnaB-like_N_sf"/>
</dbReference>
<dbReference type="SUPFAM" id="SSF48024">
    <property type="entry name" value="N-terminal domain of DnaB helicase"/>
    <property type="match status" value="1"/>
</dbReference>
<dbReference type="InterPro" id="IPR007693">
    <property type="entry name" value="DNA_helicase_DnaB-like_N"/>
</dbReference>
<keyword evidence="7 14" id="KW-0347">Helicase</keyword>